<dbReference type="Proteomes" id="UP000285864">
    <property type="component" value="Unassembled WGS sequence"/>
</dbReference>
<feature type="transmembrane region" description="Helical" evidence="1">
    <location>
        <begin position="275"/>
        <end position="298"/>
    </location>
</feature>
<keyword evidence="1" id="KW-0812">Transmembrane</keyword>
<organism evidence="2 3">
    <name type="scientific">Phocaeicola coprocola</name>
    <dbReference type="NCBI Taxonomy" id="310298"/>
    <lineage>
        <taxon>Bacteria</taxon>
        <taxon>Pseudomonadati</taxon>
        <taxon>Bacteroidota</taxon>
        <taxon>Bacteroidia</taxon>
        <taxon>Bacteroidales</taxon>
        <taxon>Bacteroidaceae</taxon>
        <taxon>Phocaeicola</taxon>
    </lineage>
</organism>
<dbReference type="Pfam" id="PF03929">
    <property type="entry name" value="PepSY_TM"/>
    <property type="match status" value="1"/>
</dbReference>
<sequence length="496" mass="55995">MKKSTWKKHHKWFGLIFAFFIILFGASGIVLNHRLFFSDYQISRKWLPDAYRYKSWNNGLLRGTLSCPPGICQEDSAVLLFGNAGIFLTDHDATTFNDFNRGFPHGVDWRNIRGIAITPQGDLFAAAQFGLYHYNQKAGWQAVRLPLQKGEKLSDITTHGDTLIVVGRSCLYYATSPYRHFSPIILQAPEEYNGKVSLFRTIWLLHSGELFGTAGKLVMDTLAVILIILSVSGIFYWFLPKYIRRMKQTGRSATTSIALLKTSLSWHNKIGRTTIVLTLFIALTGWCLRPPVLLALVYGRIPAIPFTQLESPNAWNDKLRMLRYDEQQNDWLLATSEGFYSLKSFQSTPVKISRTPPVSVMGINVLKQNKQGNWLTGSFSGMYVWNRHLGNITDFFTGKTAPETAGPPFGNHAITGYSSDFDGKLCIAEYEKGSDFASMPANMETLPMSLWNFAQEIHTGRIYTVLGKGTLVFIFFAGLGVLWSLITGYIIRRRKS</sequence>
<protein>
    <submittedName>
        <fullName evidence="2">PepSY domain-containing protein</fullName>
    </submittedName>
</protein>
<dbReference type="InterPro" id="IPR005625">
    <property type="entry name" value="PepSY-ass_TM"/>
</dbReference>
<evidence type="ECO:0000313" key="3">
    <source>
        <dbReference type="Proteomes" id="UP000285864"/>
    </source>
</evidence>
<keyword evidence="1" id="KW-1133">Transmembrane helix</keyword>
<feature type="transmembrane region" description="Helical" evidence="1">
    <location>
        <begin position="217"/>
        <end position="239"/>
    </location>
</feature>
<dbReference type="PANTHER" id="PTHR34219">
    <property type="entry name" value="IRON-REGULATED INNER MEMBRANE PROTEIN-RELATED"/>
    <property type="match status" value="1"/>
</dbReference>
<accession>A0A412GXG0</accession>
<evidence type="ECO:0000313" key="2">
    <source>
        <dbReference type="EMBL" id="RGR99588.1"/>
    </source>
</evidence>
<keyword evidence="3" id="KW-1185">Reference proteome</keyword>
<name>A0A412GXG0_9BACT</name>
<keyword evidence="1" id="KW-0472">Membrane</keyword>
<dbReference type="EMBL" id="QRUU01000005">
    <property type="protein sequence ID" value="RGR99588.1"/>
    <property type="molecule type" value="Genomic_DNA"/>
</dbReference>
<comment type="caution">
    <text evidence="2">The sequence shown here is derived from an EMBL/GenBank/DDBJ whole genome shotgun (WGS) entry which is preliminary data.</text>
</comment>
<dbReference type="RefSeq" id="WP_118483011.1">
    <property type="nucleotide sequence ID" value="NZ_CAUELD010000071.1"/>
</dbReference>
<feature type="transmembrane region" description="Helical" evidence="1">
    <location>
        <begin position="12"/>
        <end position="31"/>
    </location>
</feature>
<dbReference type="AlphaFoldDB" id="A0A412GXG0"/>
<gene>
    <name evidence="2" type="ORF">DWY20_02080</name>
</gene>
<evidence type="ECO:0000256" key="1">
    <source>
        <dbReference type="SAM" id="Phobius"/>
    </source>
</evidence>
<feature type="transmembrane region" description="Helical" evidence="1">
    <location>
        <begin position="471"/>
        <end position="491"/>
    </location>
</feature>
<proteinExistence type="predicted"/>
<reference evidence="2 3" key="1">
    <citation type="submission" date="2018-08" db="EMBL/GenBank/DDBJ databases">
        <title>A genome reference for cultivated species of the human gut microbiota.</title>
        <authorList>
            <person name="Zou Y."/>
            <person name="Xue W."/>
            <person name="Luo G."/>
        </authorList>
    </citation>
    <scope>NUCLEOTIDE SEQUENCE [LARGE SCALE GENOMIC DNA]</scope>
    <source>
        <strain evidence="2 3">AF24-2</strain>
    </source>
</reference>